<keyword evidence="1" id="KW-0472">Membrane</keyword>
<reference evidence="3" key="1">
    <citation type="journal article" date="2019" name="Microbiol. Immunol.">
        <title>Molecular and phenotypic characterization of Leptospira johnsonii sp. nov., Leptospira ellinghausenii sp. nov. and Leptospira ryugenii sp. nov. isolated from soil and water in Japan.</title>
        <authorList>
            <person name="Masuzawa T."/>
            <person name="Saito M."/>
            <person name="Nakao R."/>
            <person name="Nikaido Y."/>
            <person name="Matsumoto M."/>
            <person name="Ogawa M."/>
            <person name="Yokoyama M."/>
            <person name="Hidaka Y."/>
            <person name="Tomita J."/>
            <person name="Sakakibara K."/>
            <person name="Suzuki K."/>
            <person name="Yasuda S."/>
            <person name="Sato H."/>
            <person name="Yamaguchi M."/>
            <person name="Yoshida S.I."/>
            <person name="Koizumi N."/>
            <person name="Kawamura Y."/>
        </authorList>
    </citation>
    <scope>NUCLEOTIDE SEQUENCE [LARGE SCALE GENOMIC DNA]</scope>
    <source>
        <strain evidence="3">E18</strain>
    </source>
</reference>
<organism evidence="2 3">
    <name type="scientific">Leptospira ellinghausenii</name>
    <dbReference type="NCBI Taxonomy" id="1917822"/>
    <lineage>
        <taxon>Bacteria</taxon>
        <taxon>Pseudomonadati</taxon>
        <taxon>Spirochaetota</taxon>
        <taxon>Spirochaetia</taxon>
        <taxon>Leptospirales</taxon>
        <taxon>Leptospiraceae</taxon>
        <taxon>Leptospira</taxon>
    </lineage>
</organism>
<evidence type="ECO:0000313" key="2">
    <source>
        <dbReference type="EMBL" id="GBF44640.1"/>
    </source>
</evidence>
<keyword evidence="1" id="KW-0812">Transmembrane</keyword>
<sequence length="429" mass="49952">MKSDSRGALARPKGTFRVALTPHRGSATRNVVKADSLYENLQNYMLYINTQNPHRNFLNFLKKVFQNKEIPKYLDPTLLGQLNVNKLSISPQKILSINPNINKREIESDFQGIPLSFHIKNEKTKKSYNLDESFLSNEFDEILIEDSDLNIVELGYRINRRINIKIKIANSEINQLQINYYFQAEGGIGSIFSTFQNTKINILIIENSTQSPINIENINIELLYTKTENLKLSNCNFKYPIFQNLNKFKLTLKNSVLILPQNLPLFSDFENKIKSNFKQDYFDIKETEIISSLKYLKTLNESAPFTKTIERFYSYFDSRRGLINKILFAYTNYYYNILIPFLGTLILLITIQTIFQSEHNPCEKQTIANLFSPIEITKNCFLSDFKLSLKINNISFEKIFLIILSGATYFSIFSLTLAFKRRFGYNKIE</sequence>
<proteinExistence type="predicted"/>
<dbReference type="Proteomes" id="UP000245206">
    <property type="component" value="Unassembled WGS sequence"/>
</dbReference>
<gene>
    <name evidence="2" type="ORF">LPTSP2_39430</name>
</gene>
<name>A0A2P2DJA0_9LEPT</name>
<protein>
    <submittedName>
        <fullName evidence="2">Uncharacterized protein</fullName>
    </submittedName>
</protein>
<keyword evidence="3" id="KW-1185">Reference proteome</keyword>
<accession>A0A2P2DJA0</accession>
<evidence type="ECO:0000256" key="1">
    <source>
        <dbReference type="SAM" id="Phobius"/>
    </source>
</evidence>
<comment type="caution">
    <text evidence="2">The sequence shown here is derived from an EMBL/GenBank/DDBJ whole genome shotgun (WGS) entry which is preliminary data.</text>
</comment>
<dbReference type="AlphaFoldDB" id="A0A2P2DJA0"/>
<keyword evidence="1" id="KW-1133">Transmembrane helix</keyword>
<feature type="transmembrane region" description="Helical" evidence="1">
    <location>
        <begin position="333"/>
        <end position="355"/>
    </location>
</feature>
<evidence type="ECO:0000313" key="3">
    <source>
        <dbReference type="Proteomes" id="UP000245206"/>
    </source>
</evidence>
<dbReference type="EMBL" id="BFAZ01000020">
    <property type="protein sequence ID" value="GBF44640.1"/>
    <property type="molecule type" value="Genomic_DNA"/>
</dbReference>
<feature type="transmembrane region" description="Helical" evidence="1">
    <location>
        <begin position="399"/>
        <end position="419"/>
    </location>
</feature>